<organism evidence="1 2">
    <name type="scientific">Dibothriocephalus latus</name>
    <name type="common">Fish tapeworm</name>
    <name type="synonym">Diphyllobothrium latum</name>
    <dbReference type="NCBI Taxonomy" id="60516"/>
    <lineage>
        <taxon>Eukaryota</taxon>
        <taxon>Metazoa</taxon>
        <taxon>Spiralia</taxon>
        <taxon>Lophotrochozoa</taxon>
        <taxon>Platyhelminthes</taxon>
        <taxon>Cestoda</taxon>
        <taxon>Eucestoda</taxon>
        <taxon>Diphyllobothriidea</taxon>
        <taxon>Diphyllobothriidae</taxon>
        <taxon>Dibothriocephalus</taxon>
    </lineage>
</organism>
<keyword evidence="2" id="KW-1185">Reference proteome</keyword>
<gene>
    <name evidence="1" type="ORF">DILT_LOCUS3587</name>
</gene>
<dbReference type="EMBL" id="UYRU01043914">
    <property type="protein sequence ID" value="VDK84427.1"/>
    <property type="molecule type" value="Genomic_DNA"/>
</dbReference>
<reference evidence="1 2" key="1">
    <citation type="submission" date="2018-11" db="EMBL/GenBank/DDBJ databases">
        <authorList>
            <consortium name="Pathogen Informatics"/>
        </authorList>
    </citation>
    <scope>NUCLEOTIDE SEQUENCE [LARGE SCALE GENOMIC DNA]</scope>
</reference>
<dbReference type="Proteomes" id="UP000281553">
    <property type="component" value="Unassembled WGS sequence"/>
</dbReference>
<sequence>MHINKFLGTFGRQSVKYYPESVAAQISPDCSWCLIRMPWSRNNRVTTLQVGCQTQLFTGNRPLEPKSGPTTPTDFLNRELIKAPSSQMQTAPNSYLRAMGRKHTEPAILA</sequence>
<dbReference type="OrthoDB" id="9986652at2759"/>
<name>A0A3P6TGY9_DIBLA</name>
<evidence type="ECO:0000313" key="1">
    <source>
        <dbReference type="EMBL" id="VDK84427.1"/>
    </source>
</evidence>
<dbReference type="AlphaFoldDB" id="A0A3P6TGY9"/>
<accession>A0A3P6TGY9</accession>
<evidence type="ECO:0000313" key="2">
    <source>
        <dbReference type="Proteomes" id="UP000281553"/>
    </source>
</evidence>
<protein>
    <submittedName>
        <fullName evidence="1">Uncharacterized protein</fullName>
    </submittedName>
</protein>
<proteinExistence type="predicted"/>